<keyword evidence="5" id="KW-1133">Transmembrane helix</keyword>
<accession>A0A1X7LS80</accession>
<organism evidence="9 10">
    <name type="scientific">Paenibacillus aquistagni</name>
    <dbReference type="NCBI Taxonomy" id="1852522"/>
    <lineage>
        <taxon>Bacteria</taxon>
        <taxon>Bacillati</taxon>
        <taxon>Bacillota</taxon>
        <taxon>Bacilli</taxon>
        <taxon>Bacillales</taxon>
        <taxon>Paenibacillaceae</taxon>
        <taxon>Paenibacillus</taxon>
    </lineage>
</organism>
<evidence type="ECO:0000256" key="1">
    <source>
        <dbReference type="ARBA" id="ARBA00004370"/>
    </source>
</evidence>
<dbReference type="Pfam" id="PF01127">
    <property type="entry name" value="Sdh_cyt"/>
    <property type="match status" value="1"/>
</dbReference>
<gene>
    <name evidence="9" type="ORF">SAMN06295960_4255</name>
</gene>
<feature type="binding site" description="axial binding residue" evidence="8">
    <location>
        <position position="158"/>
    </location>
    <ligand>
        <name>heme</name>
        <dbReference type="ChEBI" id="CHEBI:30413"/>
    </ligand>
    <ligandPart>
        <name>Fe</name>
        <dbReference type="ChEBI" id="CHEBI:18248"/>
    </ligandPart>
</feature>
<dbReference type="InterPro" id="IPR011138">
    <property type="entry name" value="Cytochrome_b-558"/>
</dbReference>
<dbReference type="SUPFAM" id="SSF81343">
    <property type="entry name" value="Fumarate reductase respiratory complex transmembrane subunits"/>
    <property type="match status" value="1"/>
</dbReference>
<dbReference type="Proteomes" id="UP000193834">
    <property type="component" value="Unassembled WGS sequence"/>
</dbReference>
<sequence length="224" mass="25368">MKRGYFYSRKLHSLLGIIPLGFFILEHMITNYAAYDGGKAAFQDSVKFLNELPLIFFLELFGIWLPLLYHGVYGLYIAYTSRNNVGNYNYGRNIAFMMQRITGVITFIFVTWHLYQTRFQIAIGEVSHEELGTHMNDIVTQPLMFVVYIIGVLAASYHFTNGLWAFLVSWGITVGPRAQKVSSMICTGLFVLMSVLFILSLIGFRSQEFEAAAAAVQQVQSVIG</sequence>
<dbReference type="InterPro" id="IPR016002">
    <property type="entry name" value="Succ_DH_cyt_b558_Firmicute"/>
</dbReference>
<protein>
    <submittedName>
        <fullName evidence="9">Succinate dehydrogenase subunit C</fullName>
    </submittedName>
</protein>
<dbReference type="OrthoDB" id="9789209at2"/>
<dbReference type="EMBL" id="FXAZ01000007">
    <property type="protein sequence ID" value="SMG56776.1"/>
    <property type="molecule type" value="Genomic_DNA"/>
</dbReference>
<dbReference type="GO" id="GO:0046872">
    <property type="term" value="F:metal ion binding"/>
    <property type="evidence" value="ECO:0007669"/>
    <property type="project" value="UniProtKB-KW"/>
</dbReference>
<keyword evidence="6 8" id="KW-0408">Iron</keyword>
<evidence type="ECO:0000313" key="10">
    <source>
        <dbReference type="Proteomes" id="UP000193834"/>
    </source>
</evidence>
<dbReference type="GO" id="GO:0016020">
    <property type="term" value="C:membrane"/>
    <property type="evidence" value="ECO:0007669"/>
    <property type="project" value="UniProtKB-SubCell"/>
</dbReference>
<comment type="subcellular location">
    <subcellularLocation>
        <location evidence="1">Membrane</location>
    </subcellularLocation>
</comment>
<dbReference type="RefSeq" id="WP_085497767.1">
    <property type="nucleotide sequence ID" value="NZ_FXAZ01000007.1"/>
</dbReference>
<keyword evidence="2 8" id="KW-0349">Heme</keyword>
<keyword evidence="7" id="KW-0472">Membrane</keyword>
<keyword evidence="3" id="KW-0812">Transmembrane</keyword>
<evidence type="ECO:0000256" key="6">
    <source>
        <dbReference type="ARBA" id="ARBA00023004"/>
    </source>
</evidence>
<evidence type="ECO:0000313" key="9">
    <source>
        <dbReference type="EMBL" id="SMG56776.1"/>
    </source>
</evidence>
<proteinExistence type="predicted"/>
<evidence type="ECO:0000256" key="8">
    <source>
        <dbReference type="PIRSR" id="PIRSR000170-1"/>
    </source>
</evidence>
<keyword evidence="4 8" id="KW-0479">Metal-binding</keyword>
<reference evidence="9 10" key="1">
    <citation type="submission" date="2017-04" db="EMBL/GenBank/DDBJ databases">
        <authorList>
            <person name="Afonso C.L."/>
            <person name="Miller P.J."/>
            <person name="Scott M.A."/>
            <person name="Spackman E."/>
            <person name="Goraichik I."/>
            <person name="Dimitrov K.M."/>
            <person name="Suarez D.L."/>
            <person name="Swayne D.E."/>
        </authorList>
    </citation>
    <scope>NUCLEOTIDE SEQUENCE [LARGE SCALE GENOMIC DNA]</scope>
    <source>
        <strain evidence="9 10">11</strain>
    </source>
</reference>
<dbReference type="InterPro" id="IPR000701">
    <property type="entry name" value="SuccDH_FuR_B_TM-su"/>
</dbReference>
<feature type="binding site" description="axial binding residue" evidence="8">
    <location>
        <position position="70"/>
    </location>
    <ligand>
        <name>heme</name>
        <dbReference type="ChEBI" id="CHEBI:30413"/>
    </ligand>
    <ligandPart>
        <name>Fe</name>
        <dbReference type="ChEBI" id="CHEBI:18248"/>
    </ligandPart>
</feature>
<evidence type="ECO:0000256" key="2">
    <source>
        <dbReference type="ARBA" id="ARBA00022617"/>
    </source>
</evidence>
<dbReference type="PIRSF" id="PIRSF000170">
    <property type="entry name" value="Succ_dh_cyt_b558"/>
    <property type="match status" value="1"/>
</dbReference>
<evidence type="ECO:0000256" key="4">
    <source>
        <dbReference type="ARBA" id="ARBA00022723"/>
    </source>
</evidence>
<dbReference type="AlphaFoldDB" id="A0A1X7LS80"/>
<feature type="binding site" description="axial binding residue" evidence="8">
    <location>
        <position position="27"/>
    </location>
    <ligand>
        <name>heme</name>
        <dbReference type="ChEBI" id="CHEBI:30413"/>
    </ligand>
    <ligandPart>
        <name>Fe</name>
        <dbReference type="ChEBI" id="CHEBI:18248"/>
    </ligandPart>
</feature>
<evidence type="ECO:0000256" key="3">
    <source>
        <dbReference type="ARBA" id="ARBA00022692"/>
    </source>
</evidence>
<feature type="binding site" description="axial binding residue" evidence="8">
    <location>
        <position position="113"/>
    </location>
    <ligand>
        <name>heme</name>
        <dbReference type="ChEBI" id="CHEBI:30413"/>
    </ligand>
    <ligandPart>
        <name>Fe</name>
        <dbReference type="ChEBI" id="CHEBI:18248"/>
    </ligandPart>
</feature>
<evidence type="ECO:0000256" key="5">
    <source>
        <dbReference type="ARBA" id="ARBA00022989"/>
    </source>
</evidence>
<dbReference type="Gene3D" id="1.20.1300.10">
    <property type="entry name" value="Fumarate reductase/succinate dehydrogenase, transmembrane subunit"/>
    <property type="match status" value="1"/>
</dbReference>
<evidence type="ECO:0000256" key="7">
    <source>
        <dbReference type="ARBA" id="ARBA00023136"/>
    </source>
</evidence>
<dbReference type="NCBIfam" id="TIGR02046">
    <property type="entry name" value="sdhC_b558_fam"/>
    <property type="match status" value="1"/>
</dbReference>
<dbReference type="InterPro" id="IPR034804">
    <property type="entry name" value="SQR/QFR_C/D"/>
</dbReference>
<name>A0A1X7LS80_9BACL</name>
<dbReference type="CDD" id="cd03497">
    <property type="entry name" value="SQR_TypeB_1_TM"/>
    <property type="match status" value="1"/>
</dbReference>
<keyword evidence="10" id="KW-1185">Reference proteome</keyword>
<dbReference type="STRING" id="1852522.SAMN06295960_4255"/>